<feature type="domain" description="P5B-type ATPase N-terminal" evidence="16">
    <location>
        <begin position="23"/>
        <end position="147"/>
    </location>
</feature>
<dbReference type="InterPro" id="IPR047819">
    <property type="entry name" value="P5A-ATPase_N"/>
</dbReference>
<feature type="transmembrane region" description="Helical" evidence="13">
    <location>
        <begin position="230"/>
        <end position="250"/>
    </location>
</feature>
<dbReference type="GO" id="GO:0019829">
    <property type="term" value="F:ATPase-coupled monoatomic cation transmembrane transporter activity"/>
    <property type="evidence" value="ECO:0007669"/>
    <property type="project" value="UniProtKB-UniRule"/>
</dbReference>
<feature type="transmembrane region" description="Helical" evidence="13">
    <location>
        <begin position="38"/>
        <end position="58"/>
    </location>
</feature>
<dbReference type="EMBL" id="NEDP02004099">
    <property type="protein sequence ID" value="OWF46704.1"/>
    <property type="molecule type" value="Genomic_DNA"/>
</dbReference>
<dbReference type="InterPro" id="IPR018303">
    <property type="entry name" value="ATPase_P-typ_P_site"/>
</dbReference>
<dbReference type="InterPro" id="IPR047821">
    <property type="entry name" value="P5B-type_ATPase"/>
</dbReference>
<feature type="transmembrane region" description="Helical" evidence="13">
    <location>
        <begin position="1052"/>
        <end position="1073"/>
    </location>
</feature>
<feature type="transmembrane region" description="Helical" evidence="13">
    <location>
        <begin position="436"/>
        <end position="460"/>
    </location>
</feature>
<comment type="caution">
    <text evidence="17">The sequence shown here is derived from an EMBL/GenBank/DDBJ whole genome shotgun (WGS) entry which is preliminary data.</text>
</comment>
<dbReference type="InterPro" id="IPR044492">
    <property type="entry name" value="P_typ_ATPase_HD_dom"/>
</dbReference>
<dbReference type="Gene3D" id="2.70.150.10">
    <property type="entry name" value="Calcium-transporting ATPase, cytoplasmic transduction domain A"/>
    <property type="match status" value="1"/>
</dbReference>
<dbReference type="Gene3D" id="1.20.1110.10">
    <property type="entry name" value="Calcium-transporting ATPase, transmembrane domain"/>
    <property type="match status" value="1"/>
</dbReference>
<dbReference type="SUPFAM" id="SSF81665">
    <property type="entry name" value="Calcium ATPase, transmembrane domain M"/>
    <property type="match status" value="1"/>
</dbReference>
<feature type="transmembrane region" description="Helical" evidence="13">
    <location>
        <begin position="977"/>
        <end position="999"/>
    </location>
</feature>
<evidence type="ECO:0000256" key="6">
    <source>
        <dbReference type="ARBA" id="ARBA00022741"/>
    </source>
</evidence>
<dbReference type="NCBIfam" id="TIGR01494">
    <property type="entry name" value="ATPase_P-type"/>
    <property type="match status" value="2"/>
</dbReference>
<evidence type="ECO:0000256" key="12">
    <source>
        <dbReference type="ARBA" id="ARBA00049360"/>
    </source>
</evidence>
<gene>
    <name evidence="17" type="ORF">KP79_PYT21201</name>
</gene>
<dbReference type="FunFam" id="2.70.150.10:FF:000060">
    <property type="entry name" value="Cation-transporting ATPase"/>
    <property type="match status" value="1"/>
</dbReference>
<dbReference type="NCBIfam" id="TIGR01657">
    <property type="entry name" value="P-ATPase-V"/>
    <property type="match status" value="1"/>
</dbReference>
<name>A0A210QD82_MIZYE</name>
<dbReference type="SFLD" id="SFLDS00003">
    <property type="entry name" value="Haloacid_Dehalogenase"/>
    <property type="match status" value="1"/>
</dbReference>
<dbReference type="InterPro" id="IPR036412">
    <property type="entry name" value="HAD-like_sf"/>
</dbReference>
<dbReference type="GO" id="GO:0015662">
    <property type="term" value="F:P-type ion transporter activity"/>
    <property type="evidence" value="ECO:0007669"/>
    <property type="project" value="InterPro"/>
</dbReference>
<feature type="transmembrane region" description="Helical" evidence="13">
    <location>
        <begin position="939"/>
        <end position="956"/>
    </location>
</feature>
<dbReference type="SUPFAM" id="SSF81653">
    <property type="entry name" value="Calcium ATPase, transduction domain A"/>
    <property type="match status" value="1"/>
</dbReference>
<comment type="subcellular location">
    <subcellularLocation>
        <location evidence="1 13">Membrane</location>
        <topology evidence="1 13">Multi-pass membrane protein</topology>
    </subcellularLocation>
</comment>
<dbReference type="InterPro" id="IPR023214">
    <property type="entry name" value="HAD_sf"/>
</dbReference>
<evidence type="ECO:0000256" key="7">
    <source>
        <dbReference type="ARBA" id="ARBA00022840"/>
    </source>
</evidence>
<dbReference type="GO" id="GO:0005524">
    <property type="term" value="F:ATP binding"/>
    <property type="evidence" value="ECO:0007669"/>
    <property type="project" value="UniProtKB-UniRule"/>
</dbReference>
<evidence type="ECO:0000256" key="2">
    <source>
        <dbReference type="ARBA" id="ARBA00006000"/>
    </source>
</evidence>
<keyword evidence="8 13" id="KW-0460">Magnesium</keyword>
<evidence type="ECO:0000259" key="16">
    <source>
        <dbReference type="Pfam" id="PF12409"/>
    </source>
</evidence>
<dbReference type="PROSITE" id="PS00154">
    <property type="entry name" value="ATPASE_E1_E2"/>
    <property type="match status" value="1"/>
</dbReference>
<keyword evidence="7 13" id="KW-0067">ATP-binding</keyword>
<dbReference type="EC" id="7.2.2.-" evidence="13"/>
<feature type="transmembrane region" description="Helical" evidence="13">
    <location>
        <begin position="908"/>
        <end position="927"/>
    </location>
</feature>
<dbReference type="GO" id="GO:0031902">
    <property type="term" value="C:late endosome membrane"/>
    <property type="evidence" value="ECO:0007669"/>
    <property type="project" value="TreeGrafter"/>
</dbReference>
<dbReference type="PROSITE" id="PS01229">
    <property type="entry name" value="COF_2"/>
    <property type="match status" value="1"/>
</dbReference>
<dbReference type="InterPro" id="IPR008250">
    <property type="entry name" value="ATPase_P-typ_transduc_dom_A_sf"/>
</dbReference>
<reference evidence="17 18" key="1">
    <citation type="journal article" date="2017" name="Nat. Ecol. Evol.">
        <title>Scallop genome provides insights into evolution of bilaterian karyotype and development.</title>
        <authorList>
            <person name="Wang S."/>
            <person name="Zhang J."/>
            <person name="Jiao W."/>
            <person name="Li J."/>
            <person name="Xun X."/>
            <person name="Sun Y."/>
            <person name="Guo X."/>
            <person name="Huan P."/>
            <person name="Dong B."/>
            <person name="Zhang L."/>
            <person name="Hu X."/>
            <person name="Sun X."/>
            <person name="Wang J."/>
            <person name="Zhao C."/>
            <person name="Wang Y."/>
            <person name="Wang D."/>
            <person name="Huang X."/>
            <person name="Wang R."/>
            <person name="Lv J."/>
            <person name="Li Y."/>
            <person name="Zhang Z."/>
            <person name="Liu B."/>
            <person name="Lu W."/>
            <person name="Hui Y."/>
            <person name="Liang J."/>
            <person name="Zhou Z."/>
            <person name="Hou R."/>
            <person name="Li X."/>
            <person name="Liu Y."/>
            <person name="Li H."/>
            <person name="Ning X."/>
            <person name="Lin Y."/>
            <person name="Zhao L."/>
            <person name="Xing Q."/>
            <person name="Dou J."/>
            <person name="Li Y."/>
            <person name="Mao J."/>
            <person name="Guo H."/>
            <person name="Dou H."/>
            <person name="Li T."/>
            <person name="Mu C."/>
            <person name="Jiang W."/>
            <person name="Fu Q."/>
            <person name="Fu X."/>
            <person name="Miao Y."/>
            <person name="Liu J."/>
            <person name="Yu Q."/>
            <person name="Li R."/>
            <person name="Liao H."/>
            <person name="Li X."/>
            <person name="Kong Y."/>
            <person name="Jiang Z."/>
            <person name="Chourrout D."/>
            <person name="Li R."/>
            <person name="Bao Z."/>
        </authorList>
    </citation>
    <scope>NUCLEOTIDE SEQUENCE [LARGE SCALE GENOMIC DNA]</scope>
    <source>
        <strain evidence="17 18">PY_sf001</strain>
    </source>
</reference>
<evidence type="ECO:0000256" key="9">
    <source>
        <dbReference type="ARBA" id="ARBA00022967"/>
    </source>
</evidence>
<dbReference type="InterPro" id="IPR001757">
    <property type="entry name" value="P_typ_ATPase"/>
</dbReference>
<feature type="transmembrane region" description="Helical" evidence="13">
    <location>
        <begin position="1019"/>
        <end position="1040"/>
    </location>
</feature>
<evidence type="ECO:0000259" key="14">
    <source>
        <dbReference type="Pfam" id="PF00122"/>
    </source>
</evidence>
<keyword evidence="6 13" id="KW-0547">Nucleotide-binding</keyword>
<evidence type="ECO:0000256" key="10">
    <source>
        <dbReference type="ARBA" id="ARBA00022989"/>
    </source>
</evidence>
<feature type="transmembrane region" description="Helical" evidence="13">
    <location>
        <begin position="1093"/>
        <end position="1115"/>
    </location>
</feature>
<dbReference type="Pfam" id="PF12409">
    <property type="entry name" value="P5-ATPase"/>
    <property type="match status" value="1"/>
</dbReference>
<dbReference type="InterPro" id="IPR023299">
    <property type="entry name" value="ATPase_P-typ_cyto_dom_N"/>
</dbReference>
<evidence type="ECO:0000256" key="1">
    <source>
        <dbReference type="ARBA" id="ARBA00004141"/>
    </source>
</evidence>
<evidence type="ECO:0000256" key="13">
    <source>
        <dbReference type="RuleBase" id="RU362082"/>
    </source>
</evidence>
<dbReference type="PRINTS" id="PR00121">
    <property type="entry name" value="NAKATPASE"/>
</dbReference>
<dbReference type="Pfam" id="PF13246">
    <property type="entry name" value="Cation_ATPase"/>
    <property type="match status" value="1"/>
</dbReference>
<dbReference type="PANTHER" id="PTHR45630">
    <property type="entry name" value="CATION-TRANSPORTING ATPASE-RELATED"/>
    <property type="match status" value="1"/>
</dbReference>
<dbReference type="SUPFAM" id="SSF56784">
    <property type="entry name" value="HAD-like"/>
    <property type="match status" value="1"/>
</dbReference>
<dbReference type="GO" id="GO:0016887">
    <property type="term" value="F:ATP hydrolysis activity"/>
    <property type="evidence" value="ECO:0007669"/>
    <property type="project" value="InterPro"/>
</dbReference>
<accession>A0A210QD82</accession>
<dbReference type="InterPro" id="IPR006544">
    <property type="entry name" value="P-type_TPase_V"/>
</dbReference>
<evidence type="ECO:0000313" key="18">
    <source>
        <dbReference type="Proteomes" id="UP000242188"/>
    </source>
</evidence>
<dbReference type="InterPro" id="IPR059000">
    <property type="entry name" value="ATPase_P-type_domA"/>
</dbReference>
<feature type="domain" description="Cation-transporting P-type ATPase N-terminal" evidence="15">
    <location>
        <begin position="168"/>
        <end position="223"/>
    </location>
</feature>
<dbReference type="CDD" id="cd07542">
    <property type="entry name" value="P-type_ATPase_cation"/>
    <property type="match status" value="1"/>
</dbReference>
<dbReference type="InterPro" id="IPR023298">
    <property type="entry name" value="ATPase_P-typ_TM_dom_sf"/>
</dbReference>
<dbReference type="Gene3D" id="3.40.50.1000">
    <property type="entry name" value="HAD superfamily/HAD-like"/>
    <property type="match status" value="2"/>
</dbReference>
<keyword evidence="9 13" id="KW-1278">Translocase</keyword>
<evidence type="ECO:0000256" key="8">
    <source>
        <dbReference type="ARBA" id="ARBA00022842"/>
    </source>
</evidence>
<keyword evidence="3" id="KW-0597">Phosphoprotein</keyword>
<dbReference type="PRINTS" id="PR00119">
    <property type="entry name" value="CATATPASE"/>
</dbReference>
<dbReference type="Gene3D" id="3.40.1110.10">
    <property type="entry name" value="Calcium-transporting ATPase, cytoplasmic domain N"/>
    <property type="match status" value="1"/>
</dbReference>
<proteinExistence type="inferred from homology"/>
<dbReference type="FunFam" id="3.40.1110.10:FF:000026">
    <property type="entry name" value="Cation-transporting ATPase"/>
    <property type="match status" value="1"/>
</dbReference>
<dbReference type="GO" id="GO:0046872">
    <property type="term" value="F:metal ion binding"/>
    <property type="evidence" value="ECO:0007669"/>
    <property type="project" value="UniProtKB-UniRule"/>
</dbReference>
<comment type="similarity">
    <text evidence="2 13">Belongs to the cation transport ATPase (P-type) (TC 3.A.3) family. Type V subfamily.</text>
</comment>
<dbReference type="AlphaFoldDB" id="A0A210QD82"/>
<keyword evidence="4 13" id="KW-0812">Transmembrane</keyword>
<dbReference type="STRING" id="6573.A0A210QD82"/>
<evidence type="ECO:0000259" key="15">
    <source>
        <dbReference type="Pfam" id="PF00690"/>
    </source>
</evidence>
<protein>
    <recommendedName>
        <fullName evidence="13">Cation-transporting ATPase</fullName>
        <ecNumber evidence="13">7.2.2.-</ecNumber>
    </recommendedName>
</protein>
<keyword evidence="10 13" id="KW-1133">Transmembrane helix</keyword>
<dbReference type="OrthoDB" id="48943at2759"/>
<dbReference type="InterPro" id="IPR004014">
    <property type="entry name" value="ATPase_P-typ_cation-transptr_N"/>
</dbReference>
<keyword evidence="11 13" id="KW-0472">Membrane</keyword>
<dbReference type="PANTHER" id="PTHR45630:SF8">
    <property type="entry name" value="CATION-TRANSPORTING ATPASE"/>
    <property type="match status" value="1"/>
</dbReference>
<dbReference type="SFLD" id="SFLDG00002">
    <property type="entry name" value="C1.7:_P-type_atpase_like"/>
    <property type="match status" value="1"/>
</dbReference>
<feature type="domain" description="P-type ATPase A" evidence="14">
    <location>
        <begin position="274"/>
        <end position="387"/>
    </location>
</feature>
<keyword evidence="18" id="KW-1185">Reference proteome</keyword>
<organism evidence="17 18">
    <name type="scientific">Mizuhopecten yessoensis</name>
    <name type="common">Japanese scallop</name>
    <name type="synonym">Patinopecten yessoensis</name>
    <dbReference type="NCBI Taxonomy" id="6573"/>
    <lineage>
        <taxon>Eukaryota</taxon>
        <taxon>Metazoa</taxon>
        <taxon>Spiralia</taxon>
        <taxon>Lophotrochozoa</taxon>
        <taxon>Mollusca</taxon>
        <taxon>Bivalvia</taxon>
        <taxon>Autobranchia</taxon>
        <taxon>Pteriomorphia</taxon>
        <taxon>Pectinida</taxon>
        <taxon>Pectinoidea</taxon>
        <taxon>Pectinidae</taxon>
        <taxon>Mizuhopecten</taxon>
    </lineage>
</organism>
<dbReference type="FunFam" id="3.40.50.1000:FF:000045">
    <property type="entry name" value="Cation-transporting ATPase"/>
    <property type="match status" value="1"/>
</dbReference>
<dbReference type="SFLD" id="SFLDF00027">
    <property type="entry name" value="p-type_atpase"/>
    <property type="match status" value="1"/>
</dbReference>
<evidence type="ECO:0000313" key="17">
    <source>
        <dbReference type="EMBL" id="OWF46704.1"/>
    </source>
</evidence>
<dbReference type="Pfam" id="PF00690">
    <property type="entry name" value="Cation_ATPase_N"/>
    <property type="match status" value="1"/>
</dbReference>
<comment type="catalytic activity">
    <reaction evidence="12 13">
        <text>ATP + H2O = ADP + phosphate + H(+)</text>
        <dbReference type="Rhea" id="RHEA:13065"/>
        <dbReference type="ChEBI" id="CHEBI:15377"/>
        <dbReference type="ChEBI" id="CHEBI:15378"/>
        <dbReference type="ChEBI" id="CHEBI:30616"/>
        <dbReference type="ChEBI" id="CHEBI:43474"/>
        <dbReference type="ChEBI" id="CHEBI:456216"/>
    </reaction>
</comment>
<dbReference type="GO" id="GO:0006874">
    <property type="term" value="P:intracellular calcium ion homeostasis"/>
    <property type="evidence" value="ECO:0007669"/>
    <property type="project" value="TreeGrafter"/>
</dbReference>
<dbReference type="Proteomes" id="UP000242188">
    <property type="component" value="Unassembled WGS sequence"/>
</dbReference>
<evidence type="ECO:0000256" key="5">
    <source>
        <dbReference type="ARBA" id="ARBA00022723"/>
    </source>
</evidence>
<keyword evidence="5 13" id="KW-0479">Metal-binding</keyword>
<dbReference type="GO" id="GO:0015203">
    <property type="term" value="F:polyamine transmembrane transporter activity"/>
    <property type="evidence" value="ECO:0007669"/>
    <property type="project" value="TreeGrafter"/>
</dbReference>
<evidence type="ECO:0000256" key="11">
    <source>
        <dbReference type="ARBA" id="ARBA00023136"/>
    </source>
</evidence>
<feature type="transmembrane region" description="Helical" evidence="13">
    <location>
        <begin position="404"/>
        <end position="424"/>
    </location>
</feature>
<dbReference type="Pfam" id="PF00122">
    <property type="entry name" value="E1-E2_ATPase"/>
    <property type="match status" value="1"/>
</dbReference>
<evidence type="ECO:0000256" key="4">
    <source>
        <dbReference type="ARBA" id="ARBA00022692"/>
    </source>
</evidence>
<sequence>MSEYSRLFSGTNPTQVVLNPDTEDQLTCYGYRANRWKLLLFILLSFSSFGFLLLLMLWRPELECYIKRKKCHLRDADTILIQDHVKRWFVSQVETKGFDDHIGAPEKYNQFGESSDEDDPECCDTTRLKGPEVSLRYFDHQHVRYLWELGVRSFVQLRDLSHNTKCSTIMEKFQGLSKVEQAQKQVVYGANLIDVEVKSYWRLFIEEVMNPFYIFQIFSIVLWLMDDYYYYAACIFLISVISICISLHQIKKQSIALHDMVAVTEQTMEICLGQGRGYEKVPTSCLVPGDLIVLPQNGCTMTCDAVLVTGTCIVNESMLTGESVPVTKTPLTHQEDEEVYSPEIHKRHTLFSGTHIMQTRYYGSARVTAVVVRTGFRTAKGELVRSILFPKPVDFKFYRDAMKFIMFLGFIAALGMIYTVVMYVKDGIHPFKIVLRVLDVITIIVPAALPAAMTIGITYAQNRLKKESIYCISPPRINFGGRLDAFCFDKTGTLTEDGLDMMGTIPVHKSSFLPLQTDPSKLDHGPVLNAMATCHSLTIMEGELSGDPLDLIMFESTKWVLEEPGRDTSKFDTMMPTVVKPCTRDTFLPNQEQPPLEIGIIRQFTFSSNMQRMSVITRELGKEHMELYCKGAPEKIISLCVSSTVPTDIKEILQSYTLQGHRVIALAWRPLDPKLTWHQSQRISRDKVEKDMTFLGLIVMQNKLKPQTRPVIRKLIAANIRCVMITGDMIETAMSVARNCGMVSPQDKVIIVEAVPPDHNGPARVEYRHSEMPTDRDTENTLEYSRLEMETSNINFHFAINGKSLSVITKHLPDLLPRICVVGTVFARMKPDQKCQLIHKLQSLGYHVGMCGDGANDCEALKAAHVGISLSEAEASIAAPFTSSIPHIECVYTVIREGRAALTTSFACFKYMALYSFIQFVSVMILYSFEANLSDTQFLYIDLVITTSIAIFMGYTKPTLVLVPKRPPGSLVKLSNLLSITVHVLLVAIVQVGALLYLMAQKWYTRALPDEDAATQKCWESTTIFLVSSYLYISVAFCFSRGPPYRKPIYTNIPYLVTLVVLVSFSTMMLLLAPHPILDFFWIMPLWEKDFHFRLVLLAFPATHLVLCWIAEYTLTATKCVKKMTAVCKKKKMNPDSYKYIRNEIMMTDWPPIGQSMSGEEAFRQTVDQEGGEELKEEEESMHVGIIN</sequence>
<evidence type="ECO:0000256" key="3">
    <source>
        <dbReference type="ARBA" id="ARBA00022553"/>
    </source>
</evidence>